<keyword evidence="2" id="KW-1185">Reference proteome</keyword>
<dbReference type="AlphaFoldDB" id="A0A8X6XVL2"/>
<accession>A0A8X6XVL2</accession>
<dbReference type="Proteomes" id="UP000886998">
    <property type="component" value="Unassembled WGS sequence"/>
</dbReference>
<gene>
    <name evidence="1" type="ORF">TNIN_188701</name>
</gene>
<evidence type="ECO:0000313" key="2">
    <source>
        <dbReference type="Proteomes" id="UP000886998"/>
    </source>
</evidence>
<protein>
    <submittedName>
        <fullName evidence="1">Uncharacterized protein</fullName>
    </submittedName>
</protein>
<organism evidence="1 2">
    <name type="scientific">Trichonephila inaurata madagascariensis</name>
    <dbReference type="NCBI Taxonomy" id="2747483"/>
    <lineage>
        <taxon>Eukaryota</taxon>
        <taxon>Metazoa</taxon>
        <taxon>Ecdysozoa</taxon>
        <taxon>Arthropoda</taxon>
        <taxon>Chelicerata</taxon>
        <taxon>Arachnida</taxon>
        <taxon>Araneae</taxon>
        <taxon>Araneomorphae</taxon>
        <taxon>Entelegynae</taxon>
        <taxon>Araneoidea</taxon>
        <taxon>Nephilidae</taxon>
        <taxon>Trichonephila</taxon>
        <taxon>Trichonephila inaurata</taxon>
    </lineage>
</organism>
<proteinExistence type="predicted"/>
<sequence length="96" mass="11448">MILNQMRKKGSPECKELCEVLPSENNFPHWKYQWKSWWILKTWGVLYVVEQGKVKRSKILSDANQFKSMNLDRIPLLRNIPNKRFPSNIMDVGDQK</sequence>
<name>A0A8X6XVL2_9ARAC</name>
<dbReference type="EMBL" id="BMAV01013133">
    <property type="protein sequence ID" value="GFY60384.1"/>
    <property type="molecule type" value="Genomic_DNA"/>
</dbReference>
<reference evidence="1" key="1">
    <citation type="submission" date="2020-08" db="EMBL/GenBank/DDBJ databases">
        <title>Multicomponent nature underlies the extraordinary mechanical properties of spider dragline silk.</title>
        <authorList>
            <person name="Kono N."/>
            <person name="Nakamura H."/>
            <person name="Mori M."/>
            <person name="Yoshida Y."/>
            <person name="Ohtoshi R."/>
            <person name="Malay A.D."/>
            <person name="Moran D.A.P."/>
            <person name="Tomita M."/>
            <person name="Numata K."/>
            <person name="Arakawa K."/>
        </authorList>
    </citation>
    <scope>NUCLEOTIDE SEQUENCE</scope>
</reference>
<evidence type="ECO:0000313" key="1">
    <source>
        <dbReference type="EMBL" id="GFY60384.1"/>
    </source>
</evidence>
<comment type="caution">
    <text evidence="1">The sequence shown here is derived from an EMBL/GenBank/DDBJ whole genome shotgun (WGS) entry which is preliminary data.</text>
</comment>